<organism evidence="2 3">
    <name type="scientific">Bacillus wiedmannii</name>
    <dbReference type="NCBI Taxonomy" id="1890302"/>
    <lineage>
        <taxon>Bacteria</taxon>
        <taxon>Bacillati</taxon>
        <taxon>Bacillota</taxon>
        <taxon>Bacilli</taxon>
        <taxon>Bacillales</taxon>
        <taxon>Bacillaceae</taxon>
        <taxon>Bacillus</taxon>
        <taxon>Bacillus cereus group</taxon>
    </lineage>
</organism>
<gene>
    <name evidence="2" type="ORF">FC699_21875</name>
</gene>
<reference evidence="2 3" key="1">
    <citation type="journal article" date="2019" name="Environ. Microbiol.">
        <title>An active ?-lactamase is a part of an orchestrated cell wall stress resistance network of Bacillus subtilis and related rhizosphere species.</title>
        <authorList>
            <person name="Bucher T."/>
            <person name="Keren-Paz A."/>
            <person name="Hausser J."/>
            <person name="Olender T."/>
            <person name="Cytryn E."/>
            <person name="Kolodkin-Gal I."/>
        </authorList>
    </citation>
    <scope>NUCLEOTIDE SEQUENCE [LARGE SCALE GENOMIC DNA]</scope>
    <source>
        <strain evidence="2 3">I5</strain>
    </source>
</reference>
<keyword evidence="1" id="KW-0472">Membrane</keyword>
<evidence type="ECO:0000256" key="1">
    <source>
        <dbReference type="SAM" id="Phobius"/>
    </source>
</evidence>
<accession>A0A4U3ASI4</accession>
<dbReference type="GO" id="GO:0016740">
    <property type="term" value="F:transferase activity"/>
    <property type="evidence" value="ECO:0007669"/>
    <property type="project" value="UniProtKB-KW"/>
</dbReference>
<keyword evidence="2" id="KW-0808">Transferase</keyword>
<feature type="non-terminal residue" evidence="2">
    <location>
        <position position="1"/>
    </location>
</feature>
<name>A0A4U3ASI4_9BACI</name>
<feature type="non-terminal residue" evidence="2">
    <location>
        <position position="90"/>
    </location>
</feature>
<keyword evidence="1" id="KW-1133">Transmembrane helix</keyword>
<feature type="transmembrane region" description="Helical" evidence="1">
    <location>
        <begin position="20"/>
        <end position="40"/>
    </location>
</feature>
<dbReference type="EMBL" id="SZON01001334">
    <property type="protein sequence ID" value="TKI91515.1"/>
    <property type="molecule type" value="Genomic_DNA"/>
</dbReference>
<evidence type="ECO:0000313" key="2">
    <source>
        <dbReference type="EMBL" id="TKI91515.1"/>
    </source>
</evidence>
<dbReference type="AlphaFoldDB" id="A0A4U3ASI4"/>
<sequence>QEKDKAKPVFYDPKGSRNIAFIWFLCISIVSVSIVFYFFFQSIFSTPEIPNMNTAVQQDNKLVPINQKLSDQQLKKEEFKPNTETKDNKN</sequence>
<protein>
    <submittedName>
        <fullName evidence="2">Glycosyl transferase</fullName>
    </submittedName>
</protein>
<evidence type="ECO:0000313" key="3">
    <source>
        <dbReference type="Proteomes" id="UP000305222"/>
    </source>
</evidence>
<comment type="caution">
    <text evidence="2">The sequence shown here is derived from an EMBL/GenBank/DDBJ whole genome shotgun (WGS) entry which is preliminary data.</text>
</comment>
<proteinExistence type="predicted"/>
<dbReference type="Proteomes" id="UP000305222">
    <property type="component" value="Unassembled WGS sequence"/>
</dbReference>
<keyword evidence="1" id="KW-0812">Transmembrane</keyword>